<reference evidence="1 2" key="1">
    <citation type="journal article" date="2015" name="Microbiome">
        <title>Genomic resolution of linkages in carbon, nitrogen, and sulfur cycling among widespread estuary sediment bacteria.</title>
        <authorList>
            <person name="Baker B.J."/>
            <person name="Lazar C.S."/>
            <person name="Teske A.P."/>
            <person name="Dick G.J."/>
        </authorList>
    </citation>
    <scope>NUCLEOTIDE SEQUENCE [LARGE SCALE GENOMIC DNA]</scope>
    <source>
        <strain evidence="1">SM23_42</strain>
    </source>
</reference>
<dbReference type="Proteomes" id="UP000051373">
    <property type="component" value="Unassembled WGS sequence"/>
</dbReference>
<accession>A0A0S8FSF4</accession>
<dbReference type="EMBL" id="LJUJ01000028">
    <property type="protein sequence ID" value="KPK62715.1"/>
    <property type="molecule type" value="Genomic_DNA"/>
</dbReference>
<comment type="caution">
    <text evidence="1">The sequence shown here is derived from an EMBL/GenBank/DDBJ whole genome shotgun (WGS) entry which is preliminary data.</text>
</comment>
<gene>
    <name evidence="1" type="ORF">AMJ83_10095</name>
</gene>
<evidence type="ECO:0008006" key="3">
    <source>
        <dbReference type="Google" id="ProtNLM"/>
    </source>
</evidence>
<name>A0A0S8FSF4_UNCW3</name>
<protein>
    <recommendedName>
        <fullName evidence="3">3-keto-disaccharide hydrolase domain-containing protein</fullName>
    </recommendedName>
</protein>
<dbReference type="STRING" id="1703779.AMJ83_10095"/>
<organism evidence="1 2">
    <name type="scientific">candidate division WOR_3 bacterium SM23_42</name>
    <dbReference type="NCBI Taxonomy" id="1703779"/>
    <lineage>
        <taxon>Bacteria</taxon>
        <taxon>Bacteria division WOR-3</taxon>
    </lineage>
</organism>
<evidence type="ECO:0000313" key="1">
    <source>
        <dbReference type="EMBL" id="KPK62715.1"/>
    </source>
</evidence>
<evidence type="ECO:0000313" key="2">
    <source>
        <dbReference type="Proteomes" id="UP000051373"/>
    </source>
</evidence>
<sequence length="276" mass="31100">MLATAYEFGLYPLEGAIVFLTHESEIVRTDTSNDIGEVEFDEIVPGVYGISGEVLHYSSVSYLPDSIWAGEYITDLRIEFRTLEFEDDIPNTSSPHRFEPIHGIWAITEDAQHPEAHSTPNVYKGVDSSSNESAIALCEPEAHKFLIEAKLKVEESSGPTWQAGIIFRYQDEYNYCSFTISPETTFCSQVINGQHTYTRIKVHESTAGTWQCLLVECHEMYSMMKMYIDDDVIFSLTDNIFTGGKVGLIASDNDQPSPVFVNFDDVTLDLTQPYVQ</sequence>
<proteinExistence type="predicted"/>
<dbReference type="AlphaFoldDB" id="A0A0S8FSF4"/>
<dbReference type="Gene3D" id="2.60.120.560">
    <property type="entry name" value="Exo-inulinase, domain 1"/>
    <property type="match status" value="1"/>
</dbReference>